<keyword evidence="2" id="KW-1185">Reference proteome</keyword>
<evidence type="ECO:0000313" key="2">
    <source>
        <dbReference type="Proteomes" id="UP001629058"/>
    </source>
</evidence>
<accession>A0ABW8Y6N5</accession>
<comment type="caution">
    <text evidence="1">The sequence shown here is derived from an EMBL/GenBank/DDBJ whole genome shotgun (WGS) entry which is preliminary data.</text>
</comment>
<sequence>METKFISEFGEDDLSKIKLSIQESNSKVADTMFTKFTLPYDRKIDTNYLEMYGDYSSNESNNLKNKITGYLQIENKVQDAVKFIQSVTGSTVTEQIDYGFDELPNFDKKLSELPLESFDVTDIHIYAKEIAAKKWPETNFNFPRIYSKKYSPDQEMWNSFDGYYNNLKSDGSEMLRNETDSQGNIFNRNIIHPMPHPIYLLSKGFEDAGFELEGDILTDPVLQKKWVFSGTEYFSKINQFSNIHTIRSNESIKSEWMDHINYGNILVFTFGKEEILNFQDLVYINVTFRAKVQGKWTLKFKVRVNGIDIYSHEEYYNEFQDVTKTFQTSVNINFGKISFHVEGAVLGINEGYEIIKYELKSNSIINTTDQTQGFDNSMVDNKNKIDLKKAVPEMTFGEYFNRFKNWFNYDLDIIDKRAIMNKIATEEITNVMDFTEYEHPTPKRTFQNKRSWLIKFSDLDNDEKKDSIFFDSSGQKINGDETEETSVIEIDGYVMPVRLPKENGYNTAIVLKDSTNTLALVDYDGLKNGQNNANATADCDFPELFQSHWYNWLKLRINGQQFEWSAYANIEQFSAYSIKNYVYAYNNVHIIKQWNKEKISDDYYHIDFTTETIS</sequence>
<name>A0ABW8Y6N5_9FLAO</name>
<dbReference type="RefSeq" id="WP_408091274.1">
    <property type="nucleotide sequence ID" value="NZ_JBELPY010000009.1"/>
</dbReference>
<gene>
    <name evidence="1" type="ORF">ABS765_13180</name>
</gene>
<dbReference type="EMBL" id="JBELPY010000009">
    <property type="protein sequence ID" value="MFL9834976.1"/>
    <property type="molecule type" value="Genomic_DNA"/>
</dbReference>
<evidence type="ECO:0000313" key="1">
    <source>
        <dbReference type="EMBL" id="MFL9834976.1"/>
    </source>
</evidence>
<dbReference type="Proteomes" id="UP001629058">
    <property type="component" value="Unassembled WGS sequence"/>
</dbReference>
<reference evidence="1 2" key="1">
    <citation type="submission" date="2024-06" db="EMBL/GenBank/DDBJ databases">
        <authorList>
            <person name="Kaempfer P."/>
            <person name="Viver T."/>
        </authorList>
    </citation>
    <scope>NUCLEOTIDE SEQUENCE [LARGE SCALE GENOMIC DNA]</scope>
    <source>
        <strain evidence="1 2">ST-37</strain>
    </source>
</reference>
<organism evidence="1 2">
    <name type="scientific">Chryseobacterium terrae</name>
    <dbReference type="NCBI Taxonomy" id="3163299"/>
    <lineage>
        <taxon>Bacteria</taxon>
        <taxon>Pseudomonadati</taxon>
        <taxon>Bacteroidota</taxon>
        <taxon>Flavobacteriia</taxon>
        <taxon>Flavobacteriales</taxon>
        <taxon>Weeksellaceae</taxon>
        <taxon>Chryseobacterium group</taxon>
        <taxon>Chryseobacterium</taxon>
    </lineage>
</organism>
<protein>
    <submittedName>
        <fullName evidence="1">Uncharacterized protein</fullName>
    </submittedName>
</protein>
<proteinExistence type="predicted"/>